<dbReference type="PANTHER" id="PTHR33175">
    <property type="entry name" value="DNA-BINDING PROTEIN HU"/>
    <property type="match status" value="1"/>
</dbReference>
<dbReference type="SUPFAM" id="SSF47729">
    <property type="entry name" value="IHF-like DNA-binding proteins"/>
    <property type="match status" value="1"/>
</dbReference>
<gene>
    <name evidence="5" type="ORF">Tsumi_09380</name>
</gene>
<dbReference type="EMBL" id="BAAFSF010000002">
    <property type="protein sequence ID" value="GAB1251833.1"/>
    <property type="molecule type" value="Genomic_DNA"/>
</dbReference>
<dbReference type="PANTHER" id="PTHR33175:SF3">
    <property type="entry name" value="DNA-BINDING PROTEIN HU-BETA"/>
    <property type="match status" value="1"/>
</dbReference>
<keyword evidence="6" id="KW-1185">Reference proteome</keyword>
<comment type="similarity">
    <text evidence="1 4">Belongs to the bacterial histone-like protein family.</text>
</comment>
<name>A0ABQ0E2E5_9PORP</name>
<evidence type="ECO:0000256" key="2">
    <source>
        <dbReference type="ARBA" id="ARBA00023067"/>
    </source>
</evidence>
<protein>
    <submittedName>
        <fullName evidence="5">HU family DNA-binding protein</fullName>
    </submittedName>
</protein>
<keyword evidence="2" id="KW-0226">DNA condensation</keyword>
<reference evidence="5 6" key="1">
    <citation type="journal article" date="2025" name="Int. J. Syst. Evol. Microbiol.">
        <title>Desulfovibrio falkowii sp. nov., Porphyromonas miyakawae sp. nov., Mediterraneibacter flintii sp. nov. and Owariibacterium komagatae gen. nov., sp. nov., isolated from human faeces.</title>
        <authorList>
            <person name="Hamaguchi T."/>
            <person name="Ohara M."/>
            <person name="Hisatomi A."/>
            <person name="Sekiguchi K."/>
            <person name="Takeda J.I."/>
            <person name="Ueyama J."/>
            <person name="Ito M."/>
            <person name="Nishiwaki H."/>
            <person name="Ogi T."/>
            <person name="Hirayama M."/>
            <person name="Ohkuma M."/>
            <person name="Sakamoto M."/>
            <person name="Ohno K."/>
        </authorList>
    </citation>
    <scope>NUCLEOTIDE SEQUENCE [LARGE SCALE GENOMIC DNA]</scope>
    <source>
        <strain evidence="5 6">13CB11C</strain>
    </source>
</reference>
<sequence>MTKANLVARVAKETGLDREEVSKVVETLMDSIKEALREGDRIELRGFGTFLVKEKAPKLARNISKQESILIPARRVPAFKPSRKFIALFEEN</sequence>
<dbReference type="CDD" id="cd13836">
    <property type="entry name" value="IHF_B"/>
    <property type="match status" value="1"/>
</dbReference>
<dbReference type="InterPro" id="IPR010992">
    <property type="entry name" value="IHF-like_DNA-bd_dom_sf"/>
</dbReference>
<dbReference type="GO" id="GO:0003677">
    <property type="term" value="F:DNA binding"/>
    <property type="evidence" value="ECO:0007669"/>
    <property type="project" value="UniProtKB-KW"/>
</dbReference>
<proteinExistence type="inferred from homology"/>
<evidence type="ECO:0000256" key="4">
    <source>
        <dbReference type="RuleBase" id="RU003939"/>
    </source>
</evidence>
<dbReference type="Proteomes" id="UP001628220">
    <property type="component" value="Unassembled WGS sequence"/>
</dbReference>
<dbReference type="Pfam" id="PF00216">
    <property type="entry name" value="Bac_DNA_binding"/>
    <property type="match status" value="1"/>
</dbReference>
<dbReference type="SMART" id="SM00411">
    <property type="entry name" value="BHL"/>
    <property type="match status" value="1"/>
</dbReference>
<comment type="caution">
    <text evidence="5">The sequence shown here is derived from an EMBL/GenBank/DDBJ whole genome shotgun (WGS) entry which is preliminary data.</text>
</comment>
<evidence type="ECO:0000256" key="1">
    <source>
        <dbReference type="ARBA" id="ARBA00010529"/>
    </source>
</evidence>
<evidence type="ECO:0000313" key="5">
    <source>
        <dbReference type="EMBL" id="GAB1251833.1"/>
    </source>
</evidence>
<evidence type="ECO:0000256" key="3">
    <source>
        <dbReference type="ARBA" id="ARBA00023125"/>
    </source>
</evidence>
<keyword evidence="3 5" id="KW-0238">DNA-binding</keyword>
<dbReference type="RefSeq" id="WP_411915650.1">
    <property type="nucleotide sequence ID" value="NZ_BAAFSF010000002.1"/>
</dbReference>
<dbReference type="Gene3D" id="4.10.520.10">
    <property type="entry name" value="IHF-like DNA-binding proteins"/>
    <property type="match status" value="1"/>
</dbReference>
<evidence type="ECO:0000313" key="6">
    <source>
        <dbReference type="Proteomes" id="UP001628220"/>
    </source>
</evidence>
<organism evidence="5 6">
    <name type="scientific">Porphyromonas miyakawae</name>
    <dbReference type="NCBI Taxonomy" id="3137470"/>
    <lineage>
        <taxon>Bacteria</taxon>
        <taxon>Pseudomonadati</taxon>
        <taxon>Bacteroidota</taxon>
        <taxon>Bacteroidia</taxon>
        <taxon>Bacteroidales</taxon>
        <taxon>Porphyromonadaceae</taxon>
        <taxon>Porphyromonas</taxon>
    </lineage>
</organism>
<dbReference type="PRINTS" id="PR01727">
    <property type="entry name" value="DNABINDINGHU"/>
</dbReference>
<dbReference type="InterPro" id="IPR000119">
    <property type="entry name" value="Hist_DNA-bd"/>
</dbReference>
<accession>A0ABQ0E2E5</accession>